<evidence type="ECO:0000313" key="2">
    <source>
        <dbReference type="EMBL" id="KIK15776.1"/>
    </source>
</evidence>
<name>A0A0C9YGI1_9AGAM</name>
<dbReference type="AlphaFoldDB" id="A0A0C9YGI1"/>
<sequence length="94" mass="10898">MSEVISWRSVTRSRSKGRRHGAKLCAAPRRPFYPPARDIYEETTRSMTIIHYVQVLIPHHGKSARHVLLPCVKLQRVNTVIYNGLKLTRYSRAI</sequence>
<dbReference type="EMBL" id="KN833878">
    <property type="protein sequence ID" value="KIK15776.1"/>
    <property type="molecule type" value="Genomic_DNA"/>
</dbReference>
<reference evidence="2 3" key="1">
    <citation type="submission" date="2014-04" db="EMBL/GenBank/DDBJ databases">
        <authorList>
            <consortium name="DOE Joint Genome Institute"/>
            <person name="Kuo A."/>
            <person name="Kohler A."/>
            <person name="Costa M.D."/>
            <person name="Nagy L.G."/>
            <person name="Floudas D."/>
            <person name="Copeland A."/>
            <person name="Barry K.W."/>
            <person name="Cichocki N."/>
            <person name="Veneault-Fourrey C."/>
            <person name="LaButti K."/>
            <person name="Lindquist E.A."/>
            <person name="Lipzen A."/>
            <person name="Lundell T."/>
            <person name="Morin E."/>
            <person name="Murat C."/>
            <person name="Sun H."/>
            <person name="Tunlid A."/>
            <person name="Henrissat B."/>
            <person name="Grigoriev I.V."/>
            <person name="Hibbett D.S."/>
            <person name="Martin F."/>
            <person name="Nordberg H.P."/>
            <person name="Cantor M.N."/>
            <person name="Hua S.X."/>
        </authorList>
    </citation>
    <scope>NUCLEOTIDE SEQUENCE [LARGE SCALE GENOMIC DNA]</scope>
    <source>
        <strain evidence="2 3">441</strain>
    </source>
</reference>
<dbReference type="HOGENOM" id="CLU_2387016_0_0_1"/>
<feature type="compositionally biased region" description="Basic residues" evidence="1">
    <location>
        <begin position="11"/>
        <end position="22"/>
    </location>
</feature>
<feature type="region of interest" description="Disordered" evidence="1">
    <location>
        <begin position="1"/>
        <end position="22"/>
    </location>
</feature>
<proteinExistence type="predicted"/>
<evidence type="ECO:0000313" key="3">
    <source>
        <dbReference type="Proteomes" id="UP000054018"/>
    </source>
</evidence>
<reference evidence="3" key="2">
    <citation type="submission" date="2015-01" db="EMBL/GenBank/DDBJ databases">
        <title>Evolutionary Origins and Diversification of the Mycorrhizal Mutualists.</title>
        <authorList>
            <consortium name="DOE Joint Genome Institute"/>
            <consortium name="Mycorrhizal Genomics Consortium"/>
            <person name="Kohler A."/>
            <person name="Kuo A."/>
            <person name="Nagy L.G."/>
            <person name="Floudas D."/>
            <person name="Copeland A."/>
            <person name="Barry K.W."/>
            <person name="Cichocki N."/>
            <person name="Veneault-Fourrey C."/>
            <person name="LaButti K."/>
            <person name="Lindquist E.A."/>
            <person name="Lipzen A."/>
            <person name="Lundell T."/>
            <person name="Morin E."/>
            <person name="Murat C."/>
            <person name="Riley R."/>
            <person name="Ohm R."/>
            <person name="Sun H."/>
            <person name="Tunlid A."/>
            <person name="Henrissat B."/>
            <person name="Grigoriev I.V."/>
            <person name="Hibbett D.S."/>
            <person name="Martin F."/>
        </authorList>
    </citation>
    <scope>NUCLEOTIDE SEQUENCE [LARGE SCALE GENOMIC DNA]</scope>
    <source>
        <strain evidence="3">441</strain>
    </source>
</reference>
<gene>
    <name evidence="2" type="ORF">PISMIDRAFT_289574</name>
</gene>
<accession>A0A0C9YGI1</accession>
<protein>
    <submittedName>
        <fullName evidence="2">Uncharacterized protein</fullName>
    </submittedName>
</protein>
<evidence type="ECO:0000256" key="1">
    <source>
        <dbReference type="SAM" id="MobiDB-lite"/>
    </source>
</evidence>
<keyword evidence="3" id="KW-1185">Reference proteome</keyword>
<organism evidence="2 3">
    <name type="scientific">Pisolithus microcarpus 441</name>
    <dbReference type="NCBI Taxonomy" id="765257"/>
    <lineage>
        <taxon>Eukaryota</taxon>
        <taxon>Fungi</taxon>
        <taxon>Dikarya</taxon>
        <taxon>Basidiomycota</taxon>
        <taxon>Agaricomycotina</taxon>
        <taxon>Agaricomycetes</taxon>
        <taxon>Agaricomycetidae</taxon>
        <taxon>Boletales</taxon>
        <taxon>Sclerodermatineae</taxon>
        <taxon>Pisolithaceae</taxon>
        <taxon>Pisolithus</taxon>
    </lineage>
</organism>
<dbReference type="Proteomes" id="UP000054018">
    <property type="component" value="Unassembled WGS sequence"/>
</dbReference>